<evidence type="ECO:0000259" key="2">
    <source>
        <dbReference type="Pfam" id="PF06439"/>
    </source>
</evidence>
<organism evidence="3 4">
    <name type="scientific">Pricia antarctica</name>
    <dbReference type="NCBI Taxonomy" id="641691"/>
    <lineage>
        <taxon>Bacteria</taxon>
        <taxon>Pseudomonadati</taxon>
        <taxon>Bacteroidota</taxon>
        <taxon>Flavobacteriia</taxon>
        <taxon>Flavobacteriales</taxon>
        <taxon>Flavobacteriaceae</taxon>
        <taxon>Pricia</taxon>
    </lineage>
</organism>
<evidence type="ECO:0000313" key="4">
    <source>
        <dbReference type="Proteomes" id="UP000199109"/>
    </source>
</evidence>
<feature type="domain" description="3-keto-alpha-glucoside-1,2-lyase/3-keto-2-hydroxy-glucal hydratase" evidence="2">
    <location>
        <begin position="142"/>
        <end position="308"/>
    </location>
</feature>
<dbReference type="AlphaFoldDB" id="A0A1G7BG71"/>
<dbReference type="RefSeq" id="WP_091867643.1">
    <property type="nucleotide sequence ID" value="NZ_FNAO01000004.1"/>
</dbReference>
<feature type="signal peptide" evidence="1">
    <location>
        <begin position="1"/>
        <end position="24"/>
    </location>
</feature>
<proteinExistence type="predicted"/>
<dbReference type="STRING" id="641691.SAMN05421636_104145"/>
<reference evidence="3 4" key="1">
    <citation type="submission" date="2016-10" db="EMBL/GenBank/DDBJ databases">
        <authorList>
            <person name="de Groot N.N."/>
        </authorList>
    </citation>
    <scope>NUCLEOTIDE SEQUENCE [LARGE SCALE GENOMIC DNA]</scope>
    <source>
        <strain evidence="3 4">DSM 23421</strain>
    </source>
</reference>
<dbReference type="InterPro" id="IPR010496">
    <property type="entry name" value="AL/BT2_dom"/>
</dbReference>
<accession>A0A1G7BG71</accession>
<dbReference type="Pfam" id="PF06439">
    <property type="entry name" value="3keto-disac_hyd"/>
    <property type="match status" value="1"/>
</dbReference>
<dbReference type="GO" id="GO:0016787">
    <property type="term" value="F:hydrolase activity"/>
    <property type="evidence" value="ECO:0007669"/>
    <property type="project" value="InterPro"/>
</dbReference>
<dbReference type="EMBL" id="FNAO01000004">
    <property type="protein sequence ID" value="SDE26089.1"/>
    <property type="molecule type" value="Genomic_DNA"/>
</dbReference>
<dbReference type="Gene3D" id="2.60.120.560">
    <property type="entry name" value="Exo-inulinase, domain 1"/>
    <property type="match status" value="1"/>
</dbReference>
<keyword evidence="4" id="KW-1185">Reference proteome</keyword>
<keyword evidence="1" id="KW-0732">Signal</keyword>
<evidence type="ECO:0000313" key="3">
    <source>
        <dbReference type="EMBL" id="SDE26089.1"/>
    </source>
</evidence>
<sequence>MNNTLKLCAIILTLVTLGSSNVKAQEANPLEGKWDMVIQQDGAALPSWLEIKHSGLSTLVGYFVYANGSARPISEVKENEGAFSFSIPPQWEDADTDLEFEGKMKGDNLEGTLIYTDGKTYNWTATPAPKLAYTDNPKWGKPIQLFNGQDLKGWKPSGEKNQWIVEDGVLKSPESGSNLITEEKFEDFKLHVEFKVPPGSNSGIYLRGRYEVQITDDHGSEPSNVLFGGVYGFLTPNEMAANPASDWQTYDITLIGRRVTIVANGKTIISEQNIPGITGGALDSNEGEPGAFMIQGDHGPISFRKFVVTPRAK</sequence>
<gene>
    <name evidence="3" type="ORF">SAMN05421636_104145</name>
</gene>
<name>A0A1G7BG71_9FLAO</name>
<evidence type="ECO:0000256" key="1">
    <source>
        <dbReference type="SAM" id="SignalP"/>
    </source>
</evidence>
<protein>
    <recommendedName>
        <fullName evidence="2">3-keto-alpha-glucoside-1,2-lyase/3-keto-2-hydroxy-glucal hydratase domain-containing protein</fullName>
    </recommendedName>
</protein>
<feature type="chain" id="PRO_5011603019" description="3-keto-alpha-glucoside-1,2-lyase/3-keto-2-hydroxy-glucal hydratase domain-containing protein" evidence="1">
    <location>
        <begin position="25"/>
        <end position="313"/>
    </location>
</feature>
<dbReference type="Proteomes" id="UP000199109">
    <property type="component" value="Unassembled WGS sequence"/>
</dbReference>
<dbReference type="OrthoDB" id="190957at2"/>